<evidence type="ECO:0000313" key="2">
    <source>
        <dbReference type="EMBL" id="PRX38904.1"/>
    </source>
</evidence>
<sequence>MRATDWKKEVSRLLLDLIERWEPKQKGDEERKVQAIQQIEAWALEVRELSLRPRCLSIAIVAFFSSRPPMLEADRSKRGNRSNNLSHRVKGRNEAVRTSDEDQKKVGRANT</sequence>
<feature type="compositionally biased region" description="Basic and acidic residues" evidence="1">
    <location>
        <begin position="91"/>
        <end position="105"/>
    </location>
</feature>
<protein>
    <submittedName>
        <fullName evidence="2">Uncharacterized protein</fullName>
    </submittedName>
</protein>
<gene>
    <name evidence="2" type="ORF">CLV97_1335</name>
</gene>
<keyword evidence="3" id="KW-1185">Reference proteome</keyword>
<evidence type="ECO:0000256" key="1">
    <source>
        <dbReference type="SAM" id="MobiDB-lite"/>
    </source>
</evidence>
<feature type="region of interest" description="Disordered" evidence="1">
    <location>
        <begin position="71"/>
        <end position="111"/>
    </location>
</feature>
<proteinExistence type="predicted"/>
<name>A0A2T0LB84_9BACL</name>
<dbReference type="Proteomes" id="UP000237797">
    <property type="component" value="Unassembled WGS sequence"/>
</dbReference>
<dbReference type="AlphaFoldDB" id="A0A2T0LB84"/>
<organism evidence="2 3">
    <name type="scientific">Planifilum fimeticola</name>
    <dbReference type="NCBI Taxonomy" id="201975"/>
    <lineage>
        <taxon>Bacteria</taxon>
        <taxon>Bacillati</taxon>
        <taxon>Bacillota</taxon>
        <taxon>Bacilli</taxon>
        <taxon>Bacillales</taxon>
        <taxon>Thermoactinomycetaceae</taxon>
        <taxon>Planifilum</taxon>
    </lineage>
</organism>
<comment type="caution">
    <text evidence="2">The sequence shown here is derived from an EMBL/GenBank/DDBJ whole genome shotgun (WGS) entry which is preliminary data.</text>
</comment>
<evidence type="ECO:0000313" key="3">
    <source>
        <dbReference type="Proteomes" id="UP000237797"/>
    </source>
</evidence>
<dbReference type="EMBL" id="PVNE01000033">
    <property type="protein sequence ID" value="PRX38904.1"/>
    <property type="molecule type" value="Genomic_DNA"/>
</dbReference>
<accession>A0A2T0LB84</accession>
<reference evidence="2 3" key="1">
    <citation type="submission" date="2018-03" db="EMBL/GenBank/DDBJ databases">
        <title>Genomic Encyclopedia of Archaeal and Bacterial Type Strains, Phase II (KMG-II): from individual species to whole genera.</title>
        <authorList>
            <person name="Goeker M."/>
        </authorList>
    </citation>
    <scope>NUCLEOTIDE SEQUENCE [LARGE SCALE GENOMIC DNA]</scope>
    <source>
        <strain evidence="2 3">DSM 44946</strain>
    </source>
</reference>